<accession>A0A9P0HIG6</accession>
<dbReference type="AlphaFoldDB" id="A0A9P0HIG6"/>
<reference evidence="1" key="1">
    <citation type="submission" date="2022-01" db="EMBL/GenBank/DDBJ databases">
        <authorList>
            <person name="King R."/>
        </authorList>
    </citation>
    <scope>NUCLEOTIDE SEQUENCE</scope>
</reference>
<protein>
    <submittedName>
        <fullName evidence="1">Uncharacterized protein</fullName>
    </submittedName>
</protein>
<evidence type="ECO:0000313" key="2">
    <source>
        <dbReference type="Proteomes" id="UP001152798"/>
    </source>
</evidence>
<gene>
    <name evidence="1" type="ORF">NEZAVI_LOCUS11209</name>
</gene>
<sequence>MHRLLRLVHTVSWKPEPVTGEPDCLPRQSQAGFSSPLAPEAMLIYHLEEDPRVSTDKGFLILHPLIIPLEEE</sequence>
<organism evidence="1 2">
    <name type="scientific">Nezara viridula</name>
    <name type="common">Southern green stink bug</name>
    <name type="synonym">Cimex viridulus</name>
    <dbReference type="NCBI Taxonomy" id="85310"/>
    <lineage>
        <taxon>Eukaryota</taxon>
        <taxon>Metazoa</taxon>
        <taxon>Ecdysozoa</taxon>
        <taxon>Arthropoda</taxon>
        <taxon>Hexapoda</taxon>
        <taxon>Insecta</taxon>
        <taxon>Pterygota</taxon>
        <taxon>Neoptera</taxon>
        <taxon>Paraneoptera</taxon>
        <taxon>Hemiptera</taxon>
        <taxon>Heteroptera</taxon>
        <taxon>Panheteroptera</taxon>
        <taxon>Pentatomomorpha</taxon>
        <taxon>Pentatomoidea</taxon>
        <taxon>Pentatomidae</taxon>
        <taxon>Pentatominae</taxon>
        <taxon>Nezara</taxon>
    </lineage>
</organism>
<proteinExistence type="predicted"/>
<dbReference type="EMBL" id="OV725081">
    <property type="protein sequence ID" value="CAH1402379.1"/>
    <property type="molecule type" value="Genomic_DNA"/>
</dbReference>
<dbReference type="Proteomes" id="UP001152798">
    <property type="component" value="Chromosome 5"/>
</dbReference>
<name>A0A9P0HIG6_NEZVI</name>
<keyword evidence="2" id="KW-1185">Reference proteome</keyword>
<evidence type="ECO:0000313" key="1">
    <source>
        <dbReference type="EMBL" id="CAH1402379.1"/>
    </source>
</evidence>